<dbReference type="PROSITE" id="PS50878">
    <property type="entry name" value="RT_POL"/>
    <property type="match status" value="1"/>
</dbReference>
<dbReference type="Pfam" id="PF00078">
    <property type="entry name" value="RVT_1"/>
    <property type="match status" value="1"/>
</dbReference>
<organism evidence="2 3">
    <name type="scientific">Streblomastix strix</name>
    <dbReference type="NCBI Taxonomy" id="222440"/>
    <lineage>
        <taxon>Eukaryota</taxon>
        <taxon>Metamonada</taxon>
        <taxon>Preaxostyla</taxon>
        <taxon>Oxymonadida</taxon>
        <taxon>Streblomastigidae</taxon>
        <taxon>Streblomastix</taxon>
    </lineage>
</organism>
<feature type="domain" description="Reverse transcriptase" evidence="1">
    <location>
        <begin position="24"/>
        <end position="209"/>
    </location>
</feature>
<proteinExistence type="predicted"/>
<dbReference type="PANTHER" id="PTHR33050">
    <property type="entry name" value="REVERSE TRANSCRIPTASE DOMAIN-CONTAINING PROTEIN"/>
    <property type="match status" value="1"/>
</dbReference>
<dbReference type="InterPro" id="IPR043502">
    <property type="entry name" value="DNA/RNA_pol_sf"/>
</dbReference>
<dbReference type="Gene3D" id="3.10.10.10">
    <property type="entry name" value="HIV Type 1 Reverse Transcriptase, subunit A, domain 1"/>
    <property type="match status" value="1"/>
</dbReference>
<dbReference type="InterPro" id="IPR043128">
    <property type="entry name" value="Rev_trsase/Diguanyl_cyclase"/>
</dbReference>
<dbReference type="PANTHER" id="PTHR33050:SF7">
    <property type="entry name" value="RIBONUCLEASE H"/>
    <property type="match status" value="1"/>
</dbReference>
<evidence type="ECO:0000259" key="1">
    <source>
        <dbReference type="PROSITE" id="PS50878"/>
    </source>
</evidence>
<dbReference type="EMBL" id="SNRW01002054">
    <property type="protein sequence ID" value="KAA6394062.1"/>
    <property type="molecule type" value="Genomic_DNA"/>
</dbReference>
<gene>
    <name evidence="2" type="ORF">EZS28_010408</name>
</gene>
<dbReference type="SUPFAM" id="SSF56672">
    <property type="entry name" value="DNA/RNA polymerases"/>
    <property type="match status" value="1"/>
</dbReference>
<dbReference type="InterPro" id="IPR052055">
    <property type="entry name" value="Hepadnavirus_pol/RT"/>
</dbReference>
<evidence type="ECO:0000313" key="2">
    <source>
        <dbReference type="EMBL" id="KAA6394062.1"/>
    </source>
</evidence>
<reference evidence="2 3" key="1">
    <citation type="submission" date="2019-03" db="EMBL/GenBank/DDBJ databases">
        <title>Single cell metagenomics reveals metabolic interactions within the superorganism composed of flagellate Streblomastix strix and complex community of Bacteroidetes bacteria on its surface.</title>
        <authorList>
            <person name="Treitli S.C."/>
            <person name="Kolisko M."/>
            <person name="Husnik F."/>
            <person name="Keeling P."/>
            <person name="Hampl V."/>
        </authorList>
    </citation>
    <scope>NUCLEOTIDE SEQUENCE [LARGE SCALE GENOMIC DNA]</scope>
    <source>
        <strain evidence="2">ST1C</strain>
    </source>
</reference>
<name>A0A5J4WHL3_9EUKA</name>
<dbReference type="AlphaFoldDB" id="A0A5J4WHL3"/>
<dbReference type="Proteomes" id="UP000324800">
    <property type="component" value="Unassembled WGS sequence"/>
</dbReference>
<evidence type="ECO:0000313" key="3">
    <source>
        <dbReference type="Proteomes" id="UP000324800"/>
    </source>
</evidence>
<dbReference type="InterPro" id="IPR000477">
    <property type="entry name" value="RT_dom"/>
</dbReference>
<protein>
    <recommendedName>
        <fullName evidence="1">Reverse transcriptase domain-containing protein</fullName>
    </recommendedName>
</protein>
<dbReference type="Gene3D" id="3.30.70.270">
    <property type="match status" value="1"/>
</dbReference>
<accession>A0A5J4WHL3</accession>
<sequence>MKFRGTKKEAKVYKIMLEEELKMNIAIPIRKEQIKLYNPTFMIKKINRKWRKIRDAKALNKQIADFHFKMHDLNEVKQTIRLGDWSTSLDHSSAFHHLIVQTESQPYLAFEFQNSHYTYRAIPFGTKHSSIYFATAIELIMQQISMKTDIRIINYVDGILLLHQNKEYLKNMTQKAIDILKYLGFAMNIKKERDRSESNSNIARMGMESSQRNGQNETEEAITSPTRSVQYEKMYKDTGTEIIIKQTVKLVGKQNYLRL</sequence>
<comment type="caution">
    <text evidence="2">The sequence shown here is derived from an EMBL/GenBank/DDBJ whole genome shotgun (WGS) entry which is preliminary data.</text>
</comment>